<comment type="caution">
    <text evidence="2">The sequence shown here is derived from an EMBL/GenBank/DDBJ whole genome shotgun (WGS) entry which is preliminary data.</text>
</comment>
<organism evidence="2 3">
    <name type="scientific">Luteolibacter pohnpeiensis</name>
    <dbReference type="NCBI Taxonomy" id="454153"/>
    <lineage>
        <taxon>Bacteria</taxon>
        <taxon>Pseudomonadati</taxon>
        <taxon>Verrucomicrobiota</taxon>
        <taxon>Verrucomicrobiia</taxon>
        <taxon>Verrucomicrobiales</taxon>
        <taxon>Verrucomicrobiaceae</taxon>
        <taxon>Luteolibacter</taxon>
    </lineage>
</organism>
<dbReference type="SMART" id="SM00450">
    <property type="entry name" value="RHOD"/>
    <property type="match status" value="1"/>
</dbReference>
<evidence type="ECO:0000259" key="1">
    <source>
        <dbReference type="PROSITE" id="PS50206"/>
    </source>
</evidence>
<dbReference type="Pfam" id="PF00581">
    <property type="entry name" value="Rhodanese"/>
    <property type="match status" value="1"/>
</dbReference>
<evidence type="ECO:0000313" key="3">
    <source>
        <dbReference type="Proteomes" id="UP000603141"/>
    </source>
</evidence>
<dbReference type="InterPro" id="IPR052204">
    <property type="entry name" value="PpiC/parvulin_rotamase"/>
</dbReference>
<dbReference type="PROSITE" id="PS50206">
    <property type="entry name" value="RHODANESE_3"/>
    <property type="match status" value="1"/>
</dbReference>
<proteinExistence type="predicted"/>
<dbReference type="SUPFAM" id="SSF52821">
    <property type="entry name" value="Rhodanese/Cell cycle control phosphatase"/>
    <property type="match status" value="1"/>
</dbReference>
<evidence type="ECO:0000313" key="2">
    <source>
        <dbReference type="EMBL" id="MBK1883472.1"/>
    </source>
</evidence>
<reference evidence="2" key="1">
    <citation type="submission" date="2021-01" db="EMBL/GenBank/DDBJ databases">
        <title>Modified the classification status of verrucomicrobia.</title>
        <authorList>
            <person name="Feng X."/>
        </authorList>
    </citation>
    <scope>NUCLEOTIDE SEQUENCE</scope>
    <source>
        <strain evidence="2">KCTC 22041</strain>
    </source>
</reference>
<keyword evidence="3" id="KW-1185">Reference proteome</keyword>
<dbReference type="PANTHER" id="PTHR43629">
    <property type="entry name" value="PEPTIDYL-PROLYL CIS-TRANS ISOMERASE"/>
    <property type="match status" value="1"/>
</dbReference>
<sequence>MSSFLPDPATTAEISPSAVAAWINLPPDQRPRLIDCREADELAICKLPGIEWIPLGAFPERWQALISNPNLGVVIYCHHGMRSLHAAMFLRSKGCANAFSMSGGIDLWSTSVDPDIPRY</sequence>
<dbReference type="InterPro" id="IPR036873">
    <property type="entry name" value="Rhodanese-like_dom_sf"/>
</dbReference>
<dbReference type="RefSeq" id="WP_200271657.1">
    <property type="nucleotide sequence ID" value="NZ_JAENIJ010000022.1"/>
</dbReference>
<accession>A0A934S764</accession>
<feature type="domain" description="Rhodanese" evidence="1">
    <location>
        <begin position="27"/>
        <end position="117"/>
    </location>
</feature>
<dbReference type="PANTHER" id="PTHR43629:SF2">
    <property type="entry name" value="RHODANESE-LIKE_PPIC DOMAIN-CONTAINING PROTEIN 12, CHLOROPLASTIC"/>
    <property type="match status" value="1"/>
</dbReference>
<gene>
    <name evidence="2" type="ORF">JIN85_13680</name>
</gene>
<protein>
    <submittedName>
        <fullName evidence="2">Rhodanese</fullName>
    </submittedName>
</protein>
<dbReference type="InterPro" id="IPR001763">
    <property type="entry name" value="Rhodanese-like_dom"/>
</dbReference>
<dbReference type="Proteomes" id="UP000603141">
    <property type="component" value="Unassembled WGS sequence"/>
</dbReference>
<dbReference type="AlphaFoldDB" id="A0A934S764"/>
<dbReference type="EMBL" id="JAENIJ010000022">
    <property type="protein sequence ID" value="MBK1883472.1"/>
    <property type="molecule type" value="Genomic_DNA"/>
</dbReference>
<dbReference type="Gene3D" id="3.40.250.10">
    <property type="entry name" value="Rhodanese-like domain"/>
    <property type="match status" value="1"/>
</dbReference>
<name>A0A934S764_9BACT</name>